<evidence type="ECO:0000256" key="1">
    <source>
        <dbReference type="ARBA" id="ARBA00023002"/>
    </source>
</evidence>
<dbReference type="AlphaFoldDB" id="A0A133XG25"/>
<dbReference type="PANTHER" id="PTHR30096">
    <property type="entry name" value="4,5-DOPA DIOXYGENASE EXTRADIOL-LIKE PROTEIN"/>
    <property type="match status" value="1"/>
</dbReference>
<gene>
    <name evidence="3" type="ORF">AT959_18250</name>
</gene>
<evidence type="ECO:0000259" key="2">
    <source>
        <dbReference type="Pfam" id="PF02900"/>
    </source>
</evidence>
<dbReference type="Pfam" id="PF02900">
    <property type="entry name" value="LigB"/>
    <property type="match status" value="1"/>
</dbReference>
<protein>
    <submittedName>
        <fullName evidence="3">3,4-dihydroxyphenylacetate 2,3-dioxygenase</fullName>
    </submittedName>
</protein>
<dbReference type="Proteomes" id="UP000070186">
    <property type="component" value="Unassembled WGS sequence"/>
</dbReference>
<feature type="domain" description="Extradiol ring-cleavage dioxygenase class III enzyme subunit B" evidence="2">
    <location>
        <begin position="7"/>
        <end position="279"/>
    </location>
</feature>
<dbReference type="PANTHER" id="PTHR30096:SF9">
    <property type="entry name" value="4-HYDROXYPHENYLACETATE CATABOLISM PROTEIN"/>
    <property type="match status" value="1"/>
</dbReference>
<dbReference type="EMBL" id="LODL01000035">
    <property type="protein sequence ID" value="KXB29859.1"/>
    <property type="molecule type" value="Genomic_DNA"/>
</dbReference>
<dbReference type="Gene3D" id="3.40.830.10">
    <property type="entry name" value="LigB-like"/>
    <property type="match status" value="1"/>
</dbReference>
<organism evidence="3 4">
    <name type="scientific">Dechloromonas denitrificans</name>
    <dbReference type="NCBI Taxonomy" id="281362"/>
    <lineage>
        <taxon>Bacteria</taxon>
        <taxon>Pseudomonadati</taxon>
        <taxon>Pseudomonadota</taxon>
        <taxon>Betaproteobacteria</taxon>
        <taxon>Rhodocyclales</taxon>
        <taxon>Azonexaceae</taxon>
        <taxon>Dechloromonas</taxon>
    </lineage>
</organism>
<name>A0A133XG25_9RHOO</name>
<dbReference type="STRING" id="281362.AT959_18250"/>
<keyword evidence="1" id="KW-0560">Oxidoreductase</keyword>
<dbReference type="InterPro" id="IPR011984">
    <property type="entry name" value="HPCD"/>
</dbReference>
<sequence length="298" mass="32605">MGEILMAIKATHVPSMLISEQPGPAHGCRQAAIDAEREIGRRAVELGVDTFVVFDTHWLVNAGYHINNNAVHKGNYTSHEFPHFIQDLPYEFPGNPELGAMIAEEATAMGVKTRAHQVASLDLEYGTILPMRYMNPEGKIKVVSIAGWSTFGSLEESRILGEALAKAVARSNSKVAIVASGSMSHQIWENRLVEEGFNSISREFNKQVDLRALQLWEEGQWATFLRMLPEYAQYCTGEGKMHDTAMLFGAIGWDKYEGQAEIVCPYFESSGTGQTVVSFPVAGIPLVATGIGAGMPVS</sequence>
<dbReference type="GO" id="GO:0008687">
    <property type="term" value="F:3,4-dihydroxyphenylacetate 2,3-dioxygenase activity"/>
    <property type="evidence" value="ECO:0007669"/>
    <property type="project" value="InterPro"/>
</dbReference>
<dbReference type="CDD" id="cd07370">
    <property type="entry name" value="HPCD"/>
    <property type="match status" value="1"/>
</dbReference>
<keyword evidence="3" id="KW-0223">Dioxygenase</keyword>
<comment type="caution">
    <text evidence="3">The sequence shown here is derived from an EMBL/GenBank/DDBJ whole genome shotgun (WGS) entry which is preliminary data.</text>
</comment>
<evidence type="ECO:0000313" key="4">
    <source>
        <dbReference type="Proteomes" id="UP000070186"/>
    </source>
</evidence>
<dbReference type="NCBIfam" id="TIGR02298">
    <property type="entry name" value="HpaD_Fe"/>
    <property type="match status" value="1"/>
</dbReference>
<accession>A0A133XG25</accession>
<dbReference type="RefSeq" id="WP_066886313.1">
    <property type="nucleotide sequence ID" value="NZ_LODL01000035.1"/>
</dbReference>
<dbReference type="GO" id="GO:0008198">
    <property type="term" value="F:ferrous iron binding"/>
    <property type="evidence" value="ECO:0007669"/>
    <property type="project" value="InterPro"/>
</dbReference>
<reference evidence="3 4" key="1">
    <citation type="submission" date="2015-12" db="EMBL/GenBank/DDBJ databases">
        <title>Nitrous oxide reduction kinetics distinguish bacteria harboring typical versus atypical NosZ.</title>
        <authorList>
            <person name="Yoon S."/>
            <person name="Nissen S."/>
            <person name="Park D."/>
            <person name="Sanford R.A."/>
            <person name="Loeffler F.E."/>
        </authorList>
    </citation>
    <scope>NUCLEOTIDE SEQUENCE [LARGE SCALE GENOMIC DNA]</scope>
    <source>
        <strain evidence="3 4">ATCC BAA-841</strain>
    </source>
</reference>
<dbReference type="InterPro" id="IPR004183">
    <property type="entry name" value="Xdiol_dOase_suB"/>
</dbReference>
<evidence type="ECO:0000313" key="3">
    <source>
        <dbReference type="EMBL" id="KXB29859.1"/>
    </source>
</evidence>
<keyword evidence="4" id="KW-1185">Reference proteome</keyword>
<proteinExistence type="predicted"/>
<dbReference type="SUPFAM" id="SSF53213">
    <property type="entry name" value="LigB-like"/>
    <property type="match status" value="1"/>
</dbReference>